<evidence type="ECO:0000259" key="5">
    <source>
        <dbReference type="SMART" id="SM00644"/>
    </source>
</evidence>
<name>A0A806K158_9BACT</name>
<dbReference type="Gene3D" id="3.40.80.10">
    <property type="entry name" value="Peptidoglycan recognition protein-like"/>
    <property type="match status" value="1"/>
</dbReference>
<evidence type="ECO:0000256" key="1">
    <source>
        <dbReference type="ARBA" id="ARBA00001561"/>
    </source>
</evidence>
<protein>
    <recommendedName>
        <fullName evidence="2">N-acetylmuramoyl-L-alanine amidase</fullName>
        <ecNumber evidence="2">3.5.1.28</ecNumber>
    </recommendedName>
</protein>
<dbReference type="InterPro" id="IPR002502">
    <property type="entry name" value="Amidase_domain"/>
</dbReference>
<dbReference type="GO" id="GO:0009253">
    <property type="term" value="P:peptidoglycan catabolic process"/>
    <property type="evidence" value="ECO:0007669"/>
    <property type="project" value="InterPro"/>
</dbReference>
<dbReference type="GO" id="GO:0009254">
    <property type="term" value="P:peptidoglycan turnover"/>
    <property type="evidence" value="ECO:0007669"/>
    <property type="project" value="TreeGrafter"/>
</dbReference>
<dbReference type="SMART" id="SM00644">
    <property type="entry name" value="Ami_2"/>
    <property type="match status" value="1"/>
</dbReference>
<dbReference type="InterPro" id="IPR036505">
    <property type="entry name" value="Amidase/PGRP_sf"/>
</dbReference>
<feature type="domain" description="N-acetylmuramoyl-L-alanine amidase" evidence="5">
    <location>
        <begin position="16"/>
        <end position="158"/>
    </location>
</feature>
<dbReference type="GO" id="GO:0008745">
    <property type="term" value="F:N-acetylmuramoyl-L-alanine amidase activity"/>
    <property type="evidence" value="ECO:0007669"/>
    <property type="project" value="UniProtKB-EC"/>
</dbReference>
<dbReference type="PANTHER" id="PTHR30417:SF1">
    <property type="entry name" value="N-ACETYLMURAMOYL-L-ALANINE AMIDASE AMID"/>
    <property type="match status" value="1"/>
</dbReference>
<sequence>MKINQNFLSLGKKARGNNGKPVHFTKPVTMIIIHWIGPYPGQTVGVPWNWWENGPDKKGVQASAHFVVKGEEILQALPLDEVGWHSGDARNYSSVGIEIIPMNELGEFAPDTKKTLKELVAHIRTIYPQAKLGRHYDGTQRKDCPRWYTPAVEGGDEHWIALRNYLDGVGGYDE</sequence>
<reference evidence="6" key="1">
    <citation type="submission" date="2012-03" db="EMBL/GenBank/DDBJ databases">
        <title>Functional metagenomics reveals considerable lignocellulase gene clusters in the gut microbiome of a wood-feeding higher termite.</title>
        <authorList>
            <person name="Liu N."/>
        </authorList>
    </citation>
    <scope>NUCLEOTIDE SEQUENCE</scope>
</reference>
<dbReference type="AlphaFoldDB" id="A0A806K158"/>
<comment type="catalytic activity">
    <reaction evidence="1">
        <text>Hydrolyzes the link between N-acetylmuramoyl residues and L-amino acid residues in certain cell-wall glycopeptides.</text>
        <dbReference type="EC" id="3.5.1.28"/>
    </reaction>
</comment>
<dbReference type="InterPro" id="IPR051206">
    <property type="entry name" value="NAMLAA_amidase_2"/>
</dbReference>
<organism evidence="6">
    <name type="scientific">uncultured bacterium contig00055</name>
    <dbReference type="NCBI Taxonomy" id="1181539"/>
    <lineage>
        <taxon>Bacteria</taxon>
        <taxon>environmental samples</taxon>
    </lineage>
</organism>
<accession>A0A806K158</accession>
<dbReference type="CDD" id="cd06583">
    <property type="entry name" value="PGRP"/>
    <property type="match status" value="1"/>
</dbReference>
<proteinExistence type="predicted"/>
<evidence type="ECO:0000256" key="4">
    <source>
        <dbReference type="ARBA" id="ARBA00023316"/>
    </source>
</evidence>
<dbReference type="EMBL" id="JQ844235">
    <property type="protein sequence ID" value="AGS53518.1"/>
    <property type="molecule type" value="Genomic_DNA"/>
</dbReference>
<evidence type="ECO:0000256" key="3">
    <source>
        <dbReference type="ARBA" id="ARBA00022801"/>
    </source>
</evidence>
<dbReference type="EC" id="3.5.1.28" evidence="2"/>
<dbReference type="PANTHER" id="PTHR30417">
    <property type="entry name" value="N-ACETYLMURAMOYL-L-ALANINE AMIDASE AMID"/>
    <property type="match status" value="1"/>
</dbReference>
<dbReference type="SUPFAM" id="SSF55846">
    <property type="entry name" value="N-acetylmuramoyl-L-alanine amidase-like"/>
    <property type="match status" value="1"/>
</dbReference>
<dbReference type="Pfam" id="PF01510">
    <property type="entry name" value="Amidase_2"/>
    <property type="match status" value="1"/>
</dbReference>
<dbReference type="GO" id="GO:0071555">
    <property type="term" value="P:cell wall organization"/>
    <property type="evidence" value="ECO:0007669"/>
    <property type="project" value="UniProtKB-KW"/>
</dbReference>
<keyword evidence="4" id="KW-0961">Cell wall biogenesis/degradation</keyword>
<evidence type="ECO:0000256" key="2">
    <source>
        <dbReference type="ARBA" id="ARBA00011901"/>
    </source>
</evidence>
<evidence type="ECO:0000313" key="6">
    <source>
        <dbReference type="EMBL" id="AGS53518.1"/>
    </source>
</evidence>
<keyword evidence="3" id="KW-0378">Hydrolase</keyword>